<comment type="caution">
    <text evidence="7">The sequence shown here is derived from an EMBL/GenBank/DDBJ whole genome shotgun (WGS) entry which is preliminary data.</text>
</comment>
<dbReference type="PANTHER" id="PTHR11741:SF0">
    <property type="entry name" value="ELONGATION FACTOR TS, MITOCHONDRIAL"/>
    <property type="match status" value="1"/>
</dbReference>
<name>A0ABX0UI49_9BACT</name>
<dbReference type="InterPro" id="IPR018101">
    <property type="entry name" value="Transl_elong_Ts_CS"/>
</dbReference>
<dbReference type="Proteomes" id="UP001179181">
    <property type="component" value="Unassembled WGS sequence"/>
</dbReference>
<dbReference type="Gene3D" id="1.10.286.20">
    <property type="match status" value="1"/>
</dbReference>
<dbReference type="Pfam" id="PF00889">
    <property type="entry name" value="EF_TS"/>
    <property type="match status" value="1"/>
</dbReference>
<dbReference type="Gene3D" id="3.30.479.20">
    <property type="entry name" value="Elongation factor Ts, dimerisation domain"/>
    <property type="match status" value="2"/>
</dbReference>
<sequence length="278" mass="29953">MAITAQDVNKLRQMTGAGMMDCKKALQEADGDFEQAVDILRKQGQKVAAKRADNAVSEGTVLVQISADGTNGKLIAFACETEPVSNVEDFKILAQSILDKAVSDNITDKESLLSSTLSDGRPVSEHIIDLVGKLGEKLEITAYENVTADQVVPYIHSNGKLGVLVAFNGVNGTDVNELGKDVAMQIAAMKPIALDKDEVDSATVEREIEVGKEQARAEGKPEAMLEKIAQGKLQKFYKDNTLLNQEFVKDSSLTIRQLLEKTAKGLSVTSFKRVAIGG</sequence>
<dbReference type="InterPro" id="IPR001816">
    <property type="entry name" value="Transl_elong_EFTs/EF1B"/>
</dbReference>
<comment type="function">
    <text evidence="5">Associates with the EF-Tu.GDP complex and induces the exchange of GDP to GTP. It remains bound to the aminoacyl-tRNA.EF-Tu.GTP complex up to the GTP hydrolysis stage on the ribosome.</text>
</comment>
<evidence type="ECO:0000256" key="1">
    <source>
        <dbReference type="ARBA" id="ARBA00005532"/>
    </source>
</evidence>
<protein>
    <recommendedName>
        <fullName evidence="2 5">Elongation factor Ts</fullName>
        <shortName evidence="5">EF-Ts</shortName>
    </recommendedName>
</protein>
<dbReference type="Gene3D" id="1.10.8.10">
    <property type="entry name" value="DNA helicase RuvA subunit, C-terminal domain"/>
    <property type="match status" value="1"/>
</dbReference>
<feature type="domain" description="Translation elongation factor EFTs/EF1B dimerisation" evidence="6">
    <location>
        <begin position="74"/>
        <end position="277"/>
    </location>
</feature>
<keyword evidence="3 5" id="KW-0251">Elongation factor</keyword>
<accession>A0ABX0UI49</accession>
<keyword evidence="4 5" id="KW-0648">Protein biosynthesis</keyword>
<dbReference type="InterPro" id="IPR014039">
    <property type="entry name" value="Transl_elong_EFTs/EF1B_dimer"/>
</dbReference>
<evidence type="ECO:0000256" key="5">
    <source>
        <dbReference type="HAMAP-Rule" id="MF_00050"/>
    </source>
</evidence>
<evidence type="ECO:0000313" key="7">
    <source>
        <dbReference type="EMBL" id="NIJ51065.1"/>
    </source>
</evidence>
<dbReference type="CDD" id="cd14275">
    <property type="entry name" value="UBA_EF-Ts"/>
    <property type="match status" value="1"/>
</dbReference>
<organism evidence="7 8">
    <name type="scientific">Dyadobacter arcticus</name>
    <dbReference type="NCBI Taxonomy" id="1078754"/>
    <lineage>
        <taxon>Bacteria</taxon>
        <taxon>Pseudomonadati</taxon>
        <taxon>Bacteroidota</taxon>
        <taxon>Cytophagia</taxon>
        <taxon>Cytophagales</taxon>
        <taxon>Spirosomataceae</taxon>
        <taxon>Dyadobacter</taxon>
    </lineage>
</organism>
<dbReference type="EMBL" id="JAASQJ010000001">
    <property type="protein sequence ID" value="NIJ51065.1"/>
    <property type="molecule type" value="Genomic_DNA"/>
</dbReference>
<dbReference type="NCBIfam" id="TIGR00116">
    <property type="entry name" value="tsf"/>
    <property type="match status" value="1"/>
</dbReference>
<comment type="similarity">
    <text evidence="1 5">Belongs to the EF-Ts family.</text>
</comment>
<evidence type="ECO:0000259" key="6">
    <source>
        <dbReference type="Pfam" id="PF00889"/>
    </source>
</evidence>
<dbReference type="HAMAP" id="MF_00050">
    <property type="entry name" value="EF_Ts"/>
    <property type="match status" value="1"/>
</dbReference>
<evidence type="ECO:0000256" key="4">
    <source>
        <dbReference type="ARBA" id="ARBA00022917"/>
    </source>
</evidence>
<dbReference type="GO" id="GO:0003746">
    <property type="term" value="F:translation elongation factor activity"/>
    <property type="evidence" value="ECO:0007669"/>
    <property type="project" value="UniProtKB-KW"/>
</dbReference>
<dbReference type="InterPro" id="IPR009060">
    <property type="entry name" value="UBA-like_sf"/>
</dbReference>
<evidence type="ECO:0000256" key="2">
    <source>
        <dbReference type="ARBA" id="ARBA00016956"/>
    </source>
</evidence>
<dbReference type="RefSeq" id="WP_167266390.1">
    <property type="nucleotide sequence ID" value="NZ_JAASQJ010000001.1"/>
</dbReference>
<dbReference type="InterPro" id="IPR036402">
    <property type="entry name" value="EF-Ts_dimer_sf"/>
</dbReference>
<comment type="caution">
    <text evidence="5">Lacks conserved residue(s) required for the propagation of feature annotation.</text>
</comment>
<reference evidence="7 8" key="1">
    <citation type="submission" date="2020-03" db="EMBL/GenBank/DDBJ databases">
        <title>Genomic Encyclopedia of Type Strains, Phase IV (KMG-IV): sequencing the most valuable type-strain genomes for metagenomic binning, comparative biology and taxonomic classification.</title>
        <authorList>
            <person name="Goeker M."/>
        </authorList>
    </citation>
    <scope>NUCLEOTIDE SEQUENCE [LARGE SCALE GENOMIC DNA]</scope>
    <source>
        <strain evidence="7 8">DSM 102865</strain>
    </source>
</reference>
<proteinExistence type="inferred from homology"/>
<comment type="subcellular location">
    <subcellularLocation>
        <location evidence="5">Cytoplasm</location>
    </subcellularLocation>
</comment>
<evidence type="ECO:0000256" key="3">
    <source>
        <dbReference type="ARBA" id="ARBA00022768"/>
    </source>
</evidence>
<dbReference type="PANTHER" id="PTHR11741">
    <property type="entry name" value="ELONGATION FACTOR TS"/>
    <property type="match status" value="1"/>
</dbReference>
<evidence type="ECO:0000313" key="8">
    <source>
        <dbReference type="Proteomes" id="UP001179181"/>
    </source>
</evidence>
<dbReference type="SUPFAM" id="SSF54713">
    <property type="entry name" value="Elongation factor Ts (EF-Ts), dimerisation domain"/>
    <property type="match status" value="2"/>
</dbReference>
<keyword evidence="5" id="KW-0963">Cytoplasm</keyword>
<keyword evidence="8" id="KW-1185">Reference proteome</keyword>
<dbReference type="SUPFAM" id="SSF46934">
    <property type="entry name" value="UBA-like"/>
    <property type="match status" value="1"/>
</dbReference>
<dbReference type="PROSITE" id="PS01126">
    <property type="entry name" value="EF_TS_1"/>
    <property type="match status" value="1"/>
</dbReference>
<gene>
    <name evidence="5" type="primary">tsf</name>
    <name evidence="7" type="ORF">FHS68_000221</name>
</gene>